<organism evidence="3 4">
    <name type="scientific">Tahibacter soli</name>
    <dbReference type="NCBI Taxonomy" id="2983605"/>
    <lineage>
        <taxon>Bacteria</taxon>
        <taxon>Pseudomonadati</taxon>
        <taxon>Pseudomonadota</taxon>
        <taxon>Gammaproteobacteria</taxon>
        <taxon>Lysobacterales</taxon>
        <taxon>Rhodanobacteraceae</taxon>
        <taxon>Tahibacter</taxon>
    </lineage>
</organism>
<dbReference type="PANTHER" id="PTHR32305:SF15">
    <property type="entry name" value="PROTEIN RHSA-RELATED"/>
    <property type="match status" value="1"/>
</dbReference>
<reference evidence="3" key="1">
    <citation type="submission" date="2023-02" db="EMBL/GenBank/DDBJ databases">
        <title>Tahibacter soli sp. nov. isolated from soil.</title>
        <authorList>
            <person name="Baek J.H."/>
            <person name="Lee J.K."/>
            <person name="Choi D.G."/>
            <person name="Jeon C.O."/>
        </authorList>
    </citation>
    <scope>NUCLEOTIDE SEQUENCE</scope>
    <source>
        <strain evidence="3">BL</strain>
    </source>
</reference>
<keyword evidence="1" id="KW-0677">Repeat</keyword>
<dbReference type="Pfam" id="PF25023">
    <property type="entry name" value="TEN_YD-shell"/>
    <property type="match status" value="2"/>
</dbReference>
<feature type="domain" description="Teneurin-like YD-shell" evidence="2">
    <location>
        <begin position="937"/>
        <end position="1169"/>
    </location>
</feature>
<dbReference type="Gene3D" id="2.180.10.10">
    <property type="entry name" value="RHS repeat-associated core"/>
    <property type="match status" value="4"/>
</dbReference>
<feature type="domain" description="Teneurin-like YD-shell" evidence="2">
    <location>
        <begin position="363"/>
        <end position="506"/>
    </location>
</feature>
<sequence length="1327" mass="147672">MLLLVCALVPGVSPANVKLPNGEYRTTVEDIKVRVPGGYVAVERTWQAENVNKGEYRWYVNPAWADLRFEYDPIDGSVKTVVRADSTFERDANDLFVYDKAFFIARQTDAAGTLTGWRWYDRGGNWIRYAADGKILAYGGRNDVSIVFERNGPNGQISAVKDHVGATVLSLAYTPDGRHVRQIADRTQRKVQYVYTGDALTEIVDVAGEHWLYGYSSGLLTSSTDPENRTTQIVYGGNRVAKIVDPMEGERTWSYDFDRGKRQYTIVEKSPEGRRVERRYDARGALLSEMRGTRLTRSLRRDGANVDIVTDERGLVSRTEYDARRNPIRQVRPDGTFVTATYDARFNRPLDRTDEIGVTSRSGYDTRGNLVSFIEALGTPLERTTTFTYDALGRRETRTVAGETPAENATTRWTYDAYGNVETTTNPENETVSLTYDVAGRVLTRTDARGKVWTTTYDARGLVASRKDPLGHTRTFEYDKVGKIKKATDAAGKETTYDYDANARLTKVTRPDGGVTRYGYDKDGLLTSLTDARNVARTFVYDAEGRQTQSIEANGDTIATDYGAAGTEAAGLVVRRRYPTYCTEYRYDQRGRQTQLVRRSSCDAAAEWTETSSTAYDAKGRTTSRTNPRGFATFTTYDELGRATATTDALGAVTGYAYDRRNNRIRVKDANGGVHVFTFDRADRVVGYAQPSGASTAYAYDDAGNLVSRADASGRRSAYVYDDAGRRAIERYFEAGSNTADETVAYDYDARDLLTGYEQTGDTESRAVYAYDESGRRTLETITYGSGPGAVTRSVGTDRWPNDLVRSVTYPDGTTTQFAYDAVNRLESASLPGAGELRWDDFLWRMPRRLQMPGGVATLEYDDMQRVARDRVQAIGGGTAQAPAGDVVVDHRYDYDEVGNVVGKTTEDGDYGYGYDALDRLTAATPPASLRAPEVVDGLPLERYTYDGLHNRKSSERQPGTWTYDADNRLVSYGSGDARWRFESDADGRQVKAVRGEPALETLEFVYGATGRLDVVRRDGAVVGRYRYDPFGRRIRKETAAGVVWFMYADDRLVAELSAAGTATRLYGWRPNDGWRVEPLWLADKAGGEWHTYVYRNDPVGAPQRVVDAQGAVVWASFAEAFGKTRARPGSTIANPLRLPGQYEDPETGLHQNFHRDYDPSTGRYVERDPLGLDAGTATFAYAAANPLTLADPLGLWELHPRPPGPMPRDGDGQPLCRDGGFEIELEEGLDPCIVGCAMVHESRHIADVRATDPTLCLRVPVGGTYIIAASSPEEKKWTELNAHNDELACYEAMQFVDSICYGDYCTEMIKVEIKWVKQEIENLKAK</sequence>
<dbReference type="InterPro" id="IPR031325">
    <property type="entry name" value="RHS_repeat"/>
</dbReference>
<dbReference type="Proteomes" id="UP001139971">
    <property type="component" value="Unassembled WGS sequence"/>
</dbReference>
<evidence type="ECO:0000313" key="3">
    <source>
        <dbReference type="EMBL" id="MDC8015049.1"/>
    </source>
</evidence>
<dbReference type="NCBIfam" id="TIGR01643">
    <property type="entry name" value="YD_repeat_2x"/>
    <property type="match status" value="11"/>
</dbReference>
<dbReference type="EMBL" id="JAOVZO020000020">
    <property type="protein sequence ID" value="MDC8015049.1"/>
    <property type="molecule type" value="Genomic_DNA"/>
</dbReference>
<dbReference type="InterPro" id="IPR050708">
    <property type="entry name" value="T6SS_VgrG/RHS"/>
</dbReference>
<protein>
    <submittedName>
        <fullName evidence="3">RHS domain-containing protein</fullName>
    </submittedName>
</protein>
<dbReference type="PANTHER" id="PTHR32305">
    <property type="match status" value="1"/>
</dbReference>
<dbReference type="RefSeq" id="WP_263544076.1">
    <property type="nucleotide sequence ID" value="NZ_JAOVZO020000020.1"/>
</dbReference>
<dbReference type="NCBIfam" id="TIGR03696">
    <property type="entry name" value="Rhs_assc_core"/>
    <property type="match status" value="1"/>
</dbReference>
<gene>
    <name evidence="3" type="ORF">OD750_021095</name>
</gene>
<name>A0A9X3YNL0_9GAMM</name>
<comment type="caution">
    <text evidence="3">The sequence shown here is derived from an EMBL/GenBank/DDBJ whole genome shotgun (WGS) entry which is preliminary data.</text>
</comment>
<dbReference type="InterPro" id="IPR011047">
    <property type="entry name" value="Quinoprotein_ADH-like_sf"/>
</dbReference>
<evidence type="ECO:0000313" key="4">
    <source>
        <dbReference type="Proteomes" id="UP001139971"/>
    </source>
</evidence>
<dbReference type="InterPro" id="IPR006530">
    <property type="entry name" value="YD"/>
</dbReference>
<keyword evidence="4" id="KW-1185">Reference proteome</keyword>
<dbReference type="InterPro" id="IPR022385">
    <property type="entry name" value="Rhs_assc_core"/>
</dbReference>
<dbReference type="Pfam" id="PF05593">
    <property type="entry name" value="RHS_repeat"/>
    <property type="match status" value="5"/>
</dbReference>
<dbReference type="InterPro" id="IPR056823">
    <property type="entry name" value="TEN-like_YD-shell"/>
</dbReference>
<evidence type="ECO:0000256" key="1">
    <source>
        <dbReference type="ARBA" id="ARBA00022737"/>
    </source>
</evidence>
<proteinExistence type="predicted"/>
<dbReference type="SUPFAM" id="SSF50998">
    <property type="entry name" value="Quinoprotein alcohol dehydrogenase-like"/>
    <property type="match status" value="1"/>
</dbReference>
<evidence type="ECO:0000259" key="2">
    <source>
        <dbReference type="Pfam" id="PF25023"/>
    </source>
</evidence>
<accession>A0A9X3YNL0</accession>